<accession>A0A8J3LMG5</accession>
<protein>
    <recommendedName>
        <fullName evidence="2">HTH cro/C1-type domain-containing protein</fullName>
    </recommendedName>
</protein>
<dbReference type="PANTHER" id="PTHR46797">
    <property type="entry name" value="HTH-TYPE TRANSCRIPTIONAL REGULATOR"/>
    <property type="match status" value="1"/>
</dbReference>
<dbReference type="InterPro" id="IPR001387">
    <property type="entry name" value="Cro/C1-type_HTH"/>
</dbReference>
<dbReference type="Proteomes" id="UP000653674">
    <property type="component" value="Unassembled WGS sequence"/>
</dbReference>
<feature type="domain" description="HTH cro/C1-type" evidence="2">
    <location>
        <begin position="15"/>
        <end position="71"/>
    </location>
</feature>
<dbReference type="Pfam" id="PF13560">
    <property type="entry name" value="HTH_31"/>
    <property type="match status" value="1"/>
</dbReference>
<proteinExistence type="predicted"/>
<dbReference type="SUPFAM" id="SSF47413">
    <property type="entry name" value="lambda repressor-like DNA-binding domains"/>
    <property type="match status" value="1"/>
</dbReference>
<dbReference type="GO" id="GO:0003677">
    <property type="term" value="F:DNA binding"/>
    <property type="evidence" value="ECO:0007669"/>
    <property type="project" value="UniProtKB-KW"/>
</dbReference>
<name>A0A8J3LMG5_9ACTN</name>
<reference evidence="3" key="1">
    <citation type="submission" date="2021-01" db="EMBL/GenBank/DDBJ databases">
        <title>Whole genome shotgun sequence of Planosporangium flavigriseum NBRC 105377.</title>
        <authorList>
            <person name="Komaki H."/>
            <person name="Tamura T."/>
        </authorList>
    </citation>
    <scope>NUCLEOTIDE SEQUENCE</scope>
    <source>
        <strain evidence="3">NBRC 105377</strain>
    </source>
</reference>
<dbReference type="GO" id="GO:0003700">
    <property type="term" value="F:DNA-binding transcription factor activity"/>
    <property type="evidence" value="ECO:0007669"/>
    <property type="project" value="TreeGrafter"/>
</dbReference>
<dbReference type="PROSITE" id="PS50943">
    <property type="entry name" value="HTH_CROC1"/>
    <property type="match status" value="1"/>
</dbReference>
<dbReference type="InterPro" id="IPR010982">
    <property type="entry name" value="Lambda_DNA-bd_dom_sf"/>
</dbReference>
<evidence type="ECO:0000259" key="2">
    <source>
        <dbReference type="PROSITE" id="PS50943"/>
    </source>
</evidence>
<sequence>MTMDGPIAAHIGTRIRYWRRRRGGMTQAALAGLAGVSQSYISQVESGLKGVERRSTLVAVAAALQVSVADLLGQPGDPADPLKAGADAAVPAIRVTLVEIDEGERRTPARGPEEMAAAVEHITGLRARSEYAPMAGLLPSLLLDAAAYGGAALAEVGHAASECLSSLGYRDMAMFAARVAMNAAQQAENAAWIGSTQFVYTLSLPIEAAHTTSRVANKALSALQDKASDTDVRQMLGQLHLSASLVCAVDQRPADAAAHLVEARREAATLGDPRDGVGFNVLAFGPTNLGLWRMAVETELGEYGRVVELAGTIEPRRLKVANRHQSYWLHLGRALAHSGKTDREALIAFMNAERAAPIPFSLNAMARDAVVVMVHRARRRSVSDDLRMLARRMGVEVAA</sequence>
<organism evidence="3 4">
    <name type="scientific">Planosporangium flavigriseum</name>
    <dbReference type="NCBI Taxonomy" id="373681"/>
    <lineage>
        <taxon>Bacteria</taxon>
        <taxon>Bacillati</taxon>
        <taxon>Actinomycetota</taxon>
        <taxon>Actinomycetes</taxon>
        <taxon>Micromonosporales</taxon>
        <taxon>Micromonosporaceae</taxon>
        <taxon>Planosporangium</taxon>
    </lineage>
</organism>
<dbReference type="RefSeq" id="WP_239075407.1">
    <property type="nucleotide sequence ID" value="NZ_BAAAQJ010000012.1"/>
</dbReference>
<dbReference type="SMART" id="SM00530">
    <property type="entry name" value="HTH_XRE"/>
    <property type="match status" value="1"/>
</dbReference>
<evidence type="ECO:0000256" key="1">
    <source>
        <dbReference type="ARBA" id="ARBA00023125"/>
    </source>
</evidence>
<dbReference type="PANTHER" id="PTHR46797:SF1">
    <property type="entry name" value="METHYLPHOSPHONATE SYNTHASE"/>
    <property type="match status" value="1"/>
</dbReference>
<evidence type="ECO:0000313" key="3">
    <source>
        <dbReference type="EMBL" id="GIG73430.1"/>
    </source>
</evidence>
<gene>
    <name evidence="3" type="ORF">Pfl04_18340</name>
</gene>
<dbReference type="CDD" id="cd00093">
    <property type="entry name" value="HTH_XRE"/>
    <property type="match status" value="1"/>
</dbReference>
<dbReference type="EMBL" id="BONU01000009">
    <property type="protein sequence ID" value="GIG73430.1"/>
    <property type="molecule type" value="Genomic_DNA"/>
</dbReference>
<comment type="caution">
    <text evidence="3">The sequence shown here is derived from an EMBL/GenBank/DDBJ whole genome shotgun (WGS) entry which is preliminary data.</text>
</comment>
<dbReference type="GO" id="GO:0005829">
    <property type="term" value="C:cytosol"/>
    <property type="evidence" value="ECO:0007669"/>
    <property type="project" value="TreeGrafter"/>
</dbReference>
<keyword evidence="1" id="KW-0238">DNA-binding</keyword>
<dbReference type="Gene3D" id="1.10.260.40">
    <property type="entry name" value="lambda repressor-like DNA-binding domains"/>
    <property type="match status" value="1"/>
</dbReference>
<dbReference type="AlphaFoldDB" id="A0A8J3LMG5"/>
<keyword evidence="4" id="KW-1185">Reference proteome</keyword>
<dbReference type="InterPro" id="IPR050807">
    <property type="entry name" value="TransReg_Diox_bact_type"/>
</dbReference>
<evidence type="ECO:0000313" key="4">
    <source>
        <dbReference type="Proteomes" id="UP000653674"/>
    </source>
</evidence>